<dbReference type="SFLD" id="SFLDS00003">
    <property type="entry name" value="Haloacid_Dehalogenase"/>
    <property type="match status" value="1"/>
</dbReference>
<reference evidence="1 2" key="1">
    <citation type="submission" date="2022-12" db="EMBL/GenBank/DDBJ databases">
        <title>Microbacterium terricola strain KV-448 chromosome, complete genome.</title>
        <authorList>
            <person name="Oshima T."/>
            <person name="Moriya T."/>
            <person name="Bessho Y."/>
        </authorList>
    </citation>
    <scope>NUCLEOTIDE SEQUENCE [LARGE SCALE GENOMIC DNA]</scope>
    <source>
        <strain evidence="1 2">KV-448</strain>
    </source>
</reference>
<dbReference type="NCBIfam" id="TIGR00099">
    <property type="entry name" value="Cof-subfamily"/>
    <property type="match status" value="1"/>
</dbReference>
<evidence type="ECO:0000313" key="2">
    <source>
        <dbReference type="Proteomes" id="UP001317779"/>
    </source>
</evidence>
<sequence>MTSPRIAFLDVDGTILDHGKTIAPSTIEAVRSARAAGHLVYLSTGRAAGDIHPGVSEIGFDGAITNGGAYATSGDDTVVAEPMPRDAVEQLIAYFEGHGILFFLQTDEAVYASLQVQATLAELMRRWMGAHGEPDEPQTAPQGIPRFRDIAGIDLARVAKAVFLSQEADTVERAQAELGDRFHVVPGSMPLPGGSNGEIGMRGTTKGSAILSILEHLGIDAAASIGIGDSWNDVEMFEVCGTGIAMGNAAPELKELADEVTTSVREDGVWNAFVRHGLVAR</sequence>
<dbReference type="EMBL" id="AP027141">
    <property type="protein sequence ID" value="BDV32100.1"/>
    <property type="molecule type" value="Genomic_DNA"/>
</dbReference>
<protein>
    <recommendedName>
        <fullName evidence="3">Cof-type HAD-IIB family hydrolase</fullName>
    </recommendedName>
</protein>
<dbReference type="Proteomes" id="UP001317779">
    <property type="component" value="Chromosome"/>
</dbReference>
<organism evidence="1 2">
    <name type="scientific">Microbacterium terricola</name>
    <dbReference type="NCBI Taxonomy" id="344163"/>
    <lineage>
        <taxon>Bacteria</taxon>
        <taxon>Bacillati</taxon>
        <taxon>Actinomycetota</taxon>
        <taxon>Actinomycetes</taxon>
        <taxon>Micrococcales</taxon>
        <taxon>Microbacteriaceae</taxon>
        <taxon>Microbacterium</taxon>
    </lineage>
</organism>
<name>A0ABM8E2X5_9MICO</name>
<dbReference type="PANTHER" id="PTHR10000:SF25">
    <property type="entry name" value="PHOSPHATASE YKRA-RELATED"/>
    <property type="match status" value="1"/>
</dbReference>
<keyword evidence="2" id="KW-1185">Reference proteome</keyword>
<evidence type="ECO:0000313" key="1">
    <source>
        <dbReference type="EMBL" id="BDV32100.1"/>
    </source>
</evidence>
<gene>
    <name evidence="1" type="ORF">Microterr_27600</name>
</gene>
<dbReference type="InterPro" id="IPR036412">
    <property type="entry name" value="HAD-like_sf"/>
</dbReference>
<dbReference type="InterPro" id="IPR006379">
    <property type="entry name" value="HAD-SF_hydro_IIB"/>
</dbReference>
<evidence type="ECO:0008006" key="3">
    <source>
        <dbReference type="Google" id="ProtNLM"/>
    </source>
</evidence>
<dbReference type="InterPro" id="IPR023214">
    <property type="entry name" value="HAD_sf"/>
</dbReference>
<dbReference type="InterPro" id="IPR000150">
    <property type="entry name" value="Cof"/>
</dbReference>
<dbReference type="RefSeq" id="WP_263797278.1">
    <property type="nucleotide sequence ID" value="NZ_AP027141.1"/>
</dbReference>
<dbReference type="PANTHER" id="PTHR10000">
    <property type="entry name" value="PHOSPHOSERINE PHOSPHATASE"/>
    <property type="match status" value="1"/>
</dbReference>
<dbReference type="NCBIfam" id="TIGR01484">
    <property type="entry name" value="HAD-SF-IIB"/>
    <property type="match status" value="1"/>
</dbReference>
<dbReference type="SUPFAM" id="SSF56784">
    <property type="entry name" value="HAD-like"/>
    <property type="match status" value="1"/>
</dbReference>
<proteinExistence type="predicted"/>
<dbReference type="Pfam" id="PF08282">
    <property type="entry name" value="Hydrolase_3"/>
    <property type="match status" value="1"/>
</dbReference>
<dbReference type="Gene3D" id="3.30.1240.10">
    <property type="match status" value="1"/>
</dbReference>
<dbReference type="Gene3D" id="3.40.50.1000">
    <property type="entry name" value="HAD superfamily/HAD-like"/>
    <property type="match status" value="1"/>
</dbReference>
<dbReference type="SFLD" id="SFLDG01140">
    <property type="entry name" value="C2.B:_Phosphomannomutase_and_P"/>
    <property type="match status" value="1"/>
</dbReference>
<accession>A0ABM8E2X5</accession>